<dbReference type="Proteomes" id="UP000265742">
    <property type="component" value="Unassembled WGS sequence"/>
</dbReference>
<dbReference type="PROSITE" id="PS51118">
    <property type="entry name" value="HTH_HXLR"/>
    <property type="match status" value="1"/>
</dbReference>
<dbReference type="InterPro" id="IPR002577">
    <property type="entry name" value="HTH_HxlR"/>
</dbReference>
<dbReference type="Gene3D" id="1.10.10.10">
    <property type="entry name" value="Winged helix-like DNA-binding domain superfamily/Winged helix DNA-binding domain"/>
    <property type="match status" value="1"/>
</dbReference>
<evidence type="ECO:0000313" key="6">
    <source>
        <dbReference type="Proteomes" id="UP000265742"/>
    </source>
</evidence>
<dbReference type="InterPro" id="IPR036390">
    <property type="entry name" value="WH_DNA-bd_sf"/>
</dbReference>
<keyword evidence="1" id="KW-0805">Transcription regulation</keyword>
<dbReference type="SUPFAM" id="SSF46785">
    <property type="entry name" value="Winged helix' DNA-binding domain"/>
    <property type="match status" value="1"/>
</dbReference>
<evidence type="ECO:0000256" key="1">
    <source>
        <dbReference type="ARBA" id="ARBA00023015"/>
    </source>
</evidence>
<dbReference type="OrthoDB" id="370168at2"/>
<evidence type="ECO:0000313" key="5">
    <source>
        <dbReference type="EMBL" id="RIX29954.1"/>
    </source>
</evidence>
<dbReference type="InterPro" id="IPR036388">
    <property type="entry name" value="WH-like_DNA-bd_sf"/>
</dbReference>
<dbReference type="AlphaFoldDB" id="A0A3A1TZ77"/>
<evidence type="ECO:0000256" key="3">
    <source>
        <dbReference type="ARBA" id="ARBA00023163"/>
    </source>
</evidence>
<evidence type="ECO:0000259" key="4">
    <source>
        <dbReference type="PROSITE" id="PS51118"/>
    </source>
</evidence>
<reference evidence="6" key="1">
    <citation type="submission" date="2018-09" db="EMBL/GenBank/DDBJ databases">
        <authorList>
            <person name="Kim I."/>
        </authorList>
    </citation>
    <scope>NUCLEOTIDE SEQUENCE [LARGE SCALE GENOMIC DNA]</scope>
    <source>
        <strain evidence="6">DD4a</strain>
    </source>
</reference>
<keyword evidence="3" id="KW-0804">Transcription</keyword>
<name>A0A3A1TZ77_9MICO</name>
<dbReference type="GO" id="GO:0003677">
    <property type="term" value="F:DNA binding"/>
    <property type="evidence" value="ECO:0007669"/>
    <property type="project" value="UniProtKB-KW"/>
</dbReference>
<dbReference type="PANTHER" id="PTHR33204:SF37">
    <property type="entry name" value="HTH-TYPE TRANSCRIPTIONAL REGULATOR YODB"/>
    <property type="match status" value="1"/>
</dbReference>
<dbReference type="RefSeq" id="WP_119480317.1">
    <property type="nucleotide sequence ID" value="NZ_QXTG01000001.1"/>
</dbReference>
<gene>
    <name evidence="5" type="ORF">D1781_00265</name>
</gene>
<organism evidence="5 6">
    <name type="scientific">Amnibacterium setariae</name>
    <dbReference type="NCBI Taxonomy" id="2306585"/>
    <lineage>
        <taxon>Bacteria</taxon>
        <taxon>Bacillati</taxon>
        <taxon>Actinomycetota</taxon>
        <taxon>Actinomycetes</taxon>
        <taxon>Micrococcales</taxon>
        <taxon>Microbacteriaceae</taxon>
        <taxon>Amnibacterium</taxon>
    </lineage>
</organism>
<feature type="domain" description="HTH hxlR-type" evidence="4">
    <location>
        <begin position="14"/>
        <end position="112"/>
    </location>
</feature>
<dbReference type="Pfam" id="PF01638">
    <property type="entry name" value="HxlR"/>
    <property type="match status" value="1"/>
</dbReference>
<comment type="caution">
    <text evidence="5">The sequence shown here is derived from an EMBL/GenBank/DDBJ whole genome shotgun (WGS) entry which is preliminary data.</text>
</comment>
<protein>
    <submittedName>
        <fullName evidence="5">Transcriptional regulator</fullName>
    </submittedName>
</protein>
<sequence length="123" mass="13326">MSDYGRGGEFFADCPARFAIELLADKWTVPVLSALSLGPRRPRDLLESIGGISGKVLSRTLRQLESRGFVQHQRHAEAPPRVDYSLTSLGVTLTEPVLALSDWVRAHGDAVRDASGAEPQGSL</sequence>
<dbReference type="EMBL" id="QXTG01000001">
    <property type="protein sequence ID" value="RIX29954.1"/>
    <property type="molecule type" value="Genomic_DNA"/>
</dbReference>
<proteinExistence type="predicted"/>
<dbReference type="PANTHER" id="PTHR33204">
    <property type="entry name" value="TRANSCRIPTIONAL REGULATOR, MARR FAMILY"/>
    <property type="match status" value="1"/>
</dbReference>
<keyword evidence="2" id="KW-0238">DNA-binding</keyword>
<accession>A0A3A1TZ77</accession>
<keyword evidence="6" id="KW-1185">Reference proteome</keyword>
<evidence type="ECO:0000256" key="2">
    <source>
        <dbReference type="ARBA" id="ARBA00023125"/>
    </source>
</evidence>